<evidence type="ECO:0000256" key="1">
    <source>
        <dbReference type="ARBA" id="ARBA00004141"/>
    </source>
</evidence>
<dbReference type="GO" id="GO:0005384">
    <property type="term" value="F:manganese ion transmembrane transporter activity"/>
    <property type="evidence" value="ECO:0007669"/>
    <property type="project" value="TreeGrafter"/>
</dbReference>
<protein>
    <submittedName>
        <fullName evidence="6">Iron transporter</fullName>
    </submittedName>
</protein>
<dbReference type="PANTHER" id="PTHR11706:SF3">
    <property type="entry name" value="METAL ION TRANSPORT PROTEIN"/>
    <property type="match status" value="1"/>
</dbReference>
<name>A0A2S4HDA3_9GAMM</name>
<dbReference type="InterPro" id="IPR001046">
    <property type="entry name" value="NRAMP_fam"/>
</dbReference>
<feature type="transmembrane region" description="Helical" evidence="5">
    <location>
        <begin position="342"/>
        <end position="365"/>
    </location>
</feature>
<keyword evidence="3 5" id="KW-1133">Transmembrane helix</keyword>
<comment type="subcellular location">
    <subcellularLocation>
        <location evidence="1">Membrane</location>
        <topology evidence="1">Multi-pass membrane protein</topology>
    </subcellularLocation>
</comment>
<feature type="transmembrane region" description="Helical" evidence="5">
    <location>
        <begin position="83"/>
        <end position="108"/>
    </location>
</feature>
<comment type="caution">
    <text evidence="6">The sequence shown here is derived from an EMBL/GenBank/DDBJ whole genome shotgun (WGS) entry which is preliminary data.</text>
</comment>
<accession>A0A2S4HDA3</accession>
<feature type="transmembrane region" description="Helical" evidence="5">
    <location>
        <begin position="276"/>
        <end position="297"/>
    </location>
</feature>
<evidence type="ECO:0000256" key="2">
    <source>
        <dbReference type="ARBA" id="ARBA00022692"/>
    </source>
</evidence>
<reference evidence="6" key="1">
    <citation type="submission" date="2018-01" db="EMBL/GenBank/DDBJ databases">
        <authorList>
            <person name="Yu X.-D."/>
        </authorList>
    </citation>
    <scope>NUCLEOTIDE SEQUENCE</scope>
    <source>
        <strain evidence="6">ZX-21</strain>
    </source>
</reference>
<evidence type="ECO:0000256" key="5">
    <source>
        <dbReference type="SAM" id="Phobius"/>
    </source>
</evidence>
<dbReference type="Proteomes" id="UP000237222">
    <property type="component" value="Unassembled WGS sequence"/>
</dbReference>
<feature type="transmembrane region" description="Helical" evidence="5">
    <location>
        <begin position="377"/>
        <end position="398"/>
    </location>
</feature>
<evidence type="ECO:0000256" key="4">
    <source>
        <dbReference type="ARBA" id="ARBA00023136"/>
    </source>
</evidence>
<organism evidence="6 7">
    <name type="scientific">Zhongshania marina</name>
    <dbReference type="NCBI Taxonomy" id="2304603"/>
    <lineage>
        <taxon>Bacteria</taxon>
        <taxon>Pseudomonadati</taxon>
        <taxon>Pseudomonadota</taxon>
        <taxon>Gammaproteobacteria</taxon>
        <taxon>Cellvibrionales</taxon>
        <taxon>Spongiibacteraceae</taxon>
        <taxon>Zhongshania</taxon>
    </lineage>
</organism>
<gene>
    <name evidence="6" type="ORF">C0068_13090</name>
</gene>
<dbReference type="GO" id="GO:0034755">
    <property type="term" value="P:iron ion transmembrane transport"/>
    <property type="evidence" value="ECO:0007669"/>
    <property type="project" value="TreeGrafter"/>
</dbReference>
<dbReference type="GO" id="GO:0005886">
    <property type="term" value="C:plasma membrane"/>
    <property type="evidence" value="ECO:0007669"/>
    <property type="project" value="TreeGrafter"/>
</dbReference>
<dbReference type="Pfam" id="PF01566">
    <property type="entry name" value="Nramp"/>
    <property type="match status" value="1"/>
</dbReference>
<keyword evidence="2 5" id="KW-0812">Transmembrane</keyword>
<feature type="transmembrane region" description="Helical" evidence="5">
    <location>
        <begin position="318"/>
        <end position="336"/>
    </location>
</feature>
<dbReference type="AlphaFoldDB" id="A0A2S4HDA3"/>
<sequence length="399" mass="43276">MKQLRALTLIGPGFVVAATGLGAGDLVAAAVSGASLGSSLLWAIAFGALIKLALNEGLARWQLGSGTTLLAGWLQYLPRWMNYYFLVYLCIWAFLVGAALMAACGLAANALFPQLSINSWASLHSLLAIALILFGRYSLFEQAMKILILLMFATVMAALLASDWSSIGRDTRTSLSDINQHFNLVMALIGGVGGSVTLLCYGYWMREKGWHNTDSLGLARIDLSVAYTITALFGMGIMILAAQSAPASESGTHILLAMADQLGVLLSPIFKELFLIGVWAAVFSSMLGVWQGVPYIFTDLSAQWRKNVETVDTRNSTYRLALLYIAIPPIALLYMGKPVWLIILYSVTGALFMPFLALTLLYLNNRIIMPALRYGKLSNVAIVLALLVFTFIGGQYFLS</sequence>
<dbReference type="OrthoDB" id="9787548at2"/>
<dbReference type="GO" id="GO:0015086">
    <property type="term" value="F:cadmium ion transmembrane transporter activity"/>
    <property type="evidence" value="ECO:0007669"/>
    <property type="project" value="TreeGrafter"/>
</dbReference>
<feature type="transmembrane region" description="Helical" evidence="5">
    <location>
        <begin position="120"/>
        <end position="137"/>
    </location>
</feature>
<keyword evidence="4 5" id="KW-0472">Membrane</keyword>
<evidence type="ECO:0000313" key="7">
    <source>
        <dbReference type="Proteomes" id="UP000237222"/>
    </source>
</evidence>
<dbReference type="RefSeq" id="WP_103684923.1">
    <property type="nucleotide sequence ID" value="NZ_PQGG01000031.1"/>
</dbReference>
<feature type="transmembrane region" description="Helical" evidence="5">
    <location>
        <begin position="32"/>
        <end position="54"/>
    </location>
</feature>
<feature type="transmembrane region" description="Helical" evidence="5">
    <location>
        <begin position="224"/>
        <end position="242"/>
    </location>
</feature>
<dbReference type="NCBIfam" id="NF037982">
    <property type="entry name" value="Nramp_1"/>
    <property type="match status" value="2"/>
</dbReference>
<dbReference type="PANTHER" id="PTHR11706">
    <property type="entry name" value="SOLUTE CARRIER PROTEIN FAMILY 11 MEMBER"/>
    <property type="match status" value="1"/>
</dbReference>
<feature type="transmembrane region" description="Helical" evidence="5">
    <location>
        <begin position="182"/>
        <end position="204"/>
    </location>
</feature>
<feature type="transmembrane region" description="Helical" evidence="5">
    <location>
        <begin position="143"/>
        <end position="161"/>
    </location>
</feature>
<dbReference type="EMBL" id="PQGG01000031">
    <property type="protein sequence ID" value="POP51940.1"/>
    <property type="molecule type" value="Genomic_DNA"/>
</dbReference>
<proteinExistence type="predicted"/>
<evidence type="ECO:0000256" key="3">
    <source>
        <dbReference type="ARBA" id="ARBA00022989"/>
    </source>
</evidence>
<evidence type="ECO:0000313" key="6">
    <source>
        <dbReference type="EMBL" id="POP51940.1"/>
    </source>
</evidence>